<dbReference type="STRING" id="1661398.A0A482VDW0"/>
<evidence type="ECO:0000256" key="1">
    <source>
        <dbReference type="SAM" id="MobiDB-lite"/>
    </source>
</evidence>
<protein>
    <submittedName>
        <fullName evidence="2">Uncharacterized protein</fullName>
    </submittedName>
</protein>
<feature type="compositionally biased region" description="Polar residues" evidence="1">
    <location>
        <begin position="82"/>
        <end position="104"/>
    </location>
</feature>
<comment type="caution">
    <text evidence="2">The sequence shown here is derived from an EMBL/GenBank/DDBJ whole genome shotgun (WGS) entry which is preliminary data.</text>
</comment>
<organism evidence="2 3">
    <name type="scientific">Asbolus verrucosus</name>
    <name type="common">Desert ironclad beetle</name>
    <dbReference type="NCBI Taxonomy" id="1661398"/>
    <lineage>
        <taxon>Eukaryota</taxon>
        <taxon>Metazoa</taxon>
        <taxon>Ecdysozoa</taxon>
        <taxon>Arthropoda</taxon>
        <taxon>Hexapoda</taxon>
        <taxon>Insecta</taxon>
        <taxon>Pterygota</taxon>
        <taxon>Neoptera</taxon>
        <taxon>Endopterygota</taxon>
        <taxon>Coleoptera</taxon>
        <taxon>Polyphaga</taxon>
        <taxon>Cucujiformia</taxon>
        <taxon>Tenebrionidae</taxon>
        <taxon>Pimeliinae</taxon>
        <taxon>Asbolus</taxon>
    </lineage>
</organism>
<gene>
    <name evidence="2" type="ORF">BDFB_006893</name>
</gene>
<dbReference type="AlphaFoldDB" id="A0A482VDW0"/>
<dbReference type="Proteomes" id="UP000292052">
    <property type="component" value="Unassembled WGS sequence"/>
</dbReference>
<keyword evidence="3" id="KW-1185">Reference proteome</keyword>
<reference evidence="2 3" key="1">
    <citation type="submission" date="2017-03" db="EMBL/GenBank/DDBJ databases">
        <title>Genome of the blue death feigning beetle - Asbolus verrucosus.</title>
        <authorList>
            <person name="Rider S.D."/>
        </authorList>
    </citation>
    <scope>NUCLEOTIDE SEQUENCE [LARGE SCALE GENOMIC DNA]</scope>
    <source>
        <strain evidence="2">Butters</strain>
        <tissue evidence="2">Head and leg muscle</tissue>
    </source>
</reference>
<feature type="region of interest" description="Disordered" evidence="1">
    <location>
        <begin position="71"/>
        <end position="179"/>
    </location>
</feature>
<feature type="compositionally biased region" description="Low complexity" evidence="1">
    <location>
        <begin position="107"/>
        <end position="169"/>
    </location>
</feature>
<accession>A0A482VDW0</accession>
<dbReference type="OrthoDB" id="6779004at2759"/>
<name>A0A482VDW0_ASBVE</name>
<dbReference type="EMBL" id="QDEB01109784">
    <property type="protein sequence ID" value="RZB62226.1"/>
    <property type="molecule type" value="Genomic_DNA"/>
</dbReference>
<evidence type="ECO:0000313" key="2">
    <source>
        <dbReference type="EMBL" id="RZB62226.1"/>
    </source>
</evidence>
<evidence type="ECO:0000313" key="3">
    <source>
        <dbReference type="Proteomes" id="UP000292052"/>
    </source>
</evidence>
<proteinExistence type="predicted"/>
<sequence>MRIQAVNIFNTEDQNLINNLKVEHENLVAKWLQNSFKAQENAALDLRSTPLSLQIPMAEVNNRPVFKMNNDFWNQARGPPQSMAQNLSNSNQNSPVPASTNSVPAHSPSQQSNSSQNHVVTPGALALQQQQNQNQQQQLGSPNSQAAHAHALAQVQAQQQLVHMSQQHQLTGGQNSPDKMAEKLVNDLQNNEE</sequence>